<comment type="caution">
    <text evidence="3">The sequence shown here is derived from an EMBL/GenBank/DDBJ whole genome shotgun (WGS) entry which is preliminary data.</text>
</comment>
<dbReference type="SMART" id="SM01234">
    <property type="entry name" value="Haemolytic"/>
    <property type="match status" value="1"/>
</dbReference>
<dbReference type="EMBL" id="JBHSLU010000167">
    <property type="protein sequence ID" value="MFC5509474.1"/>
    <property type="molecule type" value="Genomic_DNA"/>
</dbReference>
<evidence type="ECO:0000256" key="1">
    <source>
        <dbReference type="HAMAP-Rule" id="MF_00386"/>
    </source>
</evidence>
<evidence type="ECO:0000313" key="3">
    <source>
        <dbReference type="EMBL" id="MFC5509474.1"/>
    </source>
</evidence>
<comment type="function">
    <text evidence="1">Could be involved in insertion of integral membrane proteins into the membrane.</text>
</comment>
<dbReference type="RefSeq" id="WP_082735057.1">
    <property type="nucleotide sequence ID" value="NZ_JBHSLU010000167.1"/>
</dbReference>
<organism evidence="3 4">
    <name type="scientific">Bosea massiliensis</name>
    <dbReference type="NCBI Taxonomy" id="151419"/>
    <lineage>
        <taxon>Bacteria</taxon>
        <taxon>Pseudomonadati</taxon>
        <taxon>Pseudomonadota</taxon>
        <taxon>Alphaproteobacteria</taxon>
        <taxon>Hyphomicrobiales</taxon>
        <taxon>Boseaceae</taxon>
        <taxon>Bosea</taxon>
    </lineage>
</organism>
<dbReference type="Pfam" id="PF01809">
    <property type="entry name" value="YidD"/>
    <property type="match status" value="1"/>
</dbReference>
<dbReference type="NCBIfam" id="TIGR00278">
    <property type="entry name" value="membrane protein insertion efficiency factor YidD"/>
    <property type="match status" value="1"/>
</dbReference>
<comment type="similarity">
    <text evidence="1">Belongs to the UPF0161 family.</text>
</comment>
<proteinExistence type="inferred from homology"/>
<name>A0ABW0PA16_9HYPH</name>
<dbReference type="HAMAP" id="MF_00386">
    <property type="entry name" value="UPF0161_YidD"/>
    <property type="match status" value="1"/>
</dbReference>
<accession>A0ABW0PA16</accession>
<sequence>MASQQGLSRLFAQAAAVKRAPRRAAHWAIRGYQLSLSMLIGRHCRHWPSCSAYTDEAIQRFGLWRGGWIGVARICRCTPLGTSGIDLVCEELPPDAAWYRPWSYGRWRGVTAPPAEDAEATVSAAPAPAAGRSGSPATARPPSP</sequence>
<reference evidence="4" key="1">
    <citation type="journal article" date="2019" name="Int. J. Syst. Evol. Microbiol.">
        <title>The Global Catalogue of Microorganisms (GCM) 10K type strain sequencing project: providing services to taxonomists for standard genome sequencing and annotation.</title>
        <authorList>
            <consortium name="The Broad Institute Genomics Platform"/>
            <consortium name="The Broad Institute Genome Sequencing Center for Infectious Disease"/>
            <person name="Wu L."/>
            <person name="Ma J."/>
        </authorList>
    </citation>
    <scope>NUCLEOTIDE SEQUENCE [LARGE SCALE GENOMIC DNA]</scope>
    <source>
        <strain evidence="4">CCUG 43117</strain>
    </source>
</reference>
<protein>
    <recommendedName>
        <fullName evidence="1">Putative membrane protein insertion efficiency factor</fullName>
    </recommendedName>
</protein>
<feature type="compositionally biased region" description="Low complexity" evidence="2">
    <location>
        <begin position="120"/>
        <end position="138"/>
    </location>
</feature>
<evidence type="ECO:0000256" key="2">
    <source>
        <dbReference type="SAM" id="MobiDB-lite"/>
    </source>
</evidence>
<dbReference type="PANTHER" id="PTHR33383">
    <property type="entry name" value="MEMBRANE PROTEIN INSERTION EFFICIENCY FACTOR-RELATED"/>
    <property type="match status" value="1"/>
</dbReference>
<evidence type="ECO:0000313" key="4">
    <source>
        <dbReference type="Proteomes" id="UP001596060"/>
    </source>
</evidence>
<dbReference type="PANTHER" id="PTHR33383:SF1">
    <property type="entry name" value="MEMBRANE PROTEIN INSERTION EFFICIENCY FACTOR-RELATED"/>
    <property type="match status" value="1"/>
</dbReference>
<keyword evidence="1" id="KW-0472">Membrane</keyword>
<keyword evidence="4" id="KW-1185">Reference proteome</keyword>
<dbReference type="InterPro" id="IPR002696">
    <property type="entry name" value="Membr_insert_effic_factor_YidD"/>
</dbReference>
<keyword evidence="1" id="KW-1003">Cell membrane</keyword>
<feature type="region of interest" description="Disordered" evidence="2">
    <location>
        <begin position="115"/>
        <end position="144"/>
    </location>
</feature>
<gene>
    <name evidence="3" type="primary">yidD</name>
    <name evidence="3" type="ORF">ACFPN9_30135</name>
</gene>
<comment type="subcellular location">
    <subcellularLocation>
        <location evidence="1">Cell membrane</location>
        <topology evidence="1">Peripheral membrane protein</topology>
        <orientation evidence="1">Cytoplasmic side</orientation>
    </subcellularLocation>
</comment>
<dbReference type="Proteomes" id="UP001596060">
    <property type="component" value="Unassembled WGS sequence"/>
</dbReference>